<organism evidence="7 8">
    <name type="scientific">Flavisolibacter ginsenosidimutans</name>
    <dbReference type="NCBI Taxonomy" id="661481"/>
    <lineage>
        <taxon>Bacteria</taxon>
        <taxon>Pseudomonadati</taxon>
        <taxon>Bacteroidota</taxon>
        <taxon>Chitinophagia</taxon>
        <taxon>Chitinophagales</taxon>
        <taxon>Chitinophagaceae</taxon>
        <taxon>Flavisolibacter</taxon>
    </lineage>
</organism>
<keyword evidence="2 5" id="KW-0812">Transmembrane</keyword>
<dbReference type="OrthoDB" id="629685at2"/>
<feature type="transmembrane region" description="Helical" evidence="5">
    <location>
        <begin position="72"/>
        <end position="89"/>
    </location>
</feature>
<dbReference type="AlphaFoldDB" id="A0A5B8UFJ8"/>
<dbReference type="InterPro" id="IPR026841">
    <property type="entry name" value="Aur1/Ipt1"/>
</dbReference>
<keyword evidence="4 5" id="KW-0472">Membrane</keyword>
<sequence length="327" mass="36747">MTSCDTEKETEVLKKAKARQHGDSLFDAHSVKTAFVLTASYLIVSAILIGFKTEQVILVALFNACYFAGRPTRRFILGFSVFIVYWIVFDYMKAFPNYKFNTVHIQDLYQAEKSLFSFSSQGKMITPNEFFAQNTSSFFDLLSGIFYLCWIPLPLAFAGVLFFKNRSLFFQFALTFFLVNIIGFIGYYLYPAAPPWYVAQHGFDFISSTPGNTAGLGRFDALVGAGVFKSIYAKSSNVFAAMPSLHASYILIVLFYGLKGKFGTWNILFALVMIGIWFAAVYSSHHYVLDVLAGVGCAIVGIALFQWWIKTKTGRAVLQKLVRMVTI</sequence>
<feature type="transmembrane region" description="Helical" evidence="5">
    <location>
        <begin position="33"/>
        <end position="51"/>
    </location>
</feature>
<name>A0A5B8UFJ8_9BACT</name>
<feature type="transmembrane region" description="Helical" evidence="5">
    <location>
        <begin position="291"/>
        <end position="309"/>
    </location>
</feature>
<dbReference type="Pfam" id="PF14378">
    <property type="entry name" value="PAP2_3"/>
    <property type="match status" value="1"/>
</dbReference>
<feature type="transmembrane region" description="Helical" evidence="5">
    <location>
        <begin position="238"/>
        <end position="258"/>
    </location>
</feature>
<dbReference type="InterPro" id="IPR052185">
    <property type="entry name" value="IPC_Synthase-Related"/>
</dbReference>
<evidence type="ECO:0000256" key="4">
    <source>
        <dbReference type="ARBA" id="ARBA00023136"/>
    </source>
</evidence>
<evidence type="ECO:0000259" key="6">
    <source>
        <dbReference type="Pfam" id="PF14378"/>
    </source>
</evidence>
<dbReference type="Proteomes" id="UP000321204">
    <property type="component" value="Chromosome"/>
</dbReference>
<dbReference type="PANTHER" id="PTHR31310:SF7">
    <property type="entry name" value="PA-PHOSPHATASE RELATED-FAMILY PROTEIN DDB_G0268928"/>
    <property type="match status" value="1"/>
</dbReference>
<feature type="domain" description="Inositolphosphotransferase Aur1/Ipt1" evidence="6">
    <location>
        <begin position="139"/>
        <end position="304"/>
    </location>
</feature>
<dbReference type="PANTHER" id="PTHR31310">
    <property type="match status" value="1"/>
</dbReference>
<accession>A0A5B8UFJ8</accession>
<comment type="subcellular location">
    <subcellularLocation>
        <location evidence="1">Membrane</location>
        <topology evidence="1">Multi-pass membrane protein</topology>
    </subcellularLocation>
</comment>
<feature type="transmembrane region" description="Helical" evidence="5">
    <location>
        <begin position="144"/>
        <end position="163"/>
    </location>
</feature>
<feature type="transmembrane region" description="Helical" evidence="5">
    <location>
        <begin position="168"/>
        <end position="190"/>
    </location>
</feature>
<gene>
    <name evidence="7" type="ORF">FSB75_05880</name>
</gene>
<dbReference type="EMBL" id="CP042433">
    <property type="protein sequence ID" value="QEC55451.1"/>
    <property type="molecule type" value="Genomic_DNA"/>
</dbReference>
<dbReference type="RefSeq" id="WP_146784172.1">
    <property type="nucleotide sequence ID" value="NZ_BAABIO010000002.1"/>
</dbReference>
<evidence type="ECO:0000313" key="8">
    <source>
        <dbReference type="Proteomes" id="UP000321204"/>
    </source>
</evidence>
<evidence type="ECO:0000256" key="3">
    <source>
        <dbReference type="ARBA" id="ARBA00022989"/>
    </source>
</evidence>
<evidence type="ECO:0000256" key="5">
    <source>
        <dbReference type="SAM" id="Phobius"/>
    </source>
</evidence>
<reference evidence="7 8" key="1">
    <citation type="journal article" date="2015" name="Int. J. Syst. Evol. Microbiol.">
        <title>Flavisolibacter ginsenosidimutans sp. nov., with ginsenoside-converting activity isolated from soil used for cultivating ginseng.</title>
        <authorList>
            <person name="Zhao Y."/>
            <person name="Liu Q."/>
            <person name="Kang M.S."/>
            <person name="Jin F."/>
            <person name="Yu H."/>
            <person name="Im W.T."/>
        </authorList>
    </citation>
    <scope>NUCLEOTIDE SEQUENCE [LARGE SCALE GENOMIC DNA]</scope>
    <source>
        <strain evidence="7 8">Gsoil 636</strain>
    </source>
</reference>
<keyword evidence="8" id="KW-1185">Reference proteome</keyword>
<evidence type="ECO:0000256" key="1">
    <source>
        <dbReference type="ARBA" id="ARBA00004141"/>
    </source>
</evidence>
<proteinExistence type="predicted"/>
<evidence type="ECO:0000256" key="2">
    <source>
        <dbReference type="ARBA" id="ARBA00022692"/>
    </source>
</evidence>
<dbReference type="CDD" id="cd03386">
    <property type="entry name" value="PAP2_Aur1_like"/>
    <property type="match status" value="1"/>
</dbReference>
<feature type="transmembrane region" description="Helical" evidence="5">
    <location>
        <begin position="265"/>
        <end position="285"/>
    </location>
</feature>
<dbReference type="GO" id="GO:0016020">
    <property type="term" value="C:membrane"/>
    <property type="evidence" value="ECO:0007669"/>
    <property type="project" value="UniProtKB-SubCell"/>
</dbReference>
<protein>
    <submittedName>
        <fullName evidence="7">Inositol phosphorylceramide synthase</fullName>
    </submittedName>
</protein>
<dbReference type="KEGG" id="fgg:FSB75_05880"/>
<evidence type="ECO:0000313" key="7">
    <source>
        <dbReference type="EMBL" id="QEC55451.1"/>
    </source>
</evidence>
<keyword evidence="3 5" id="KW-1133">Transmembrane helix</keyword>